<evidence type="ECO:0000256" key="5">
    <source>
        <dbReference type="ARBA" id="ARBA00029594"/>
    </source>
</evidence>
<dbReference type="Pfam" id="PF13091">
    <property type="entry name" value="PLDc_2"/>
    <property type="match status" value="2"/>
</dbReference>
<accession>A0A6M7TI07</accession>
<dbReference type="PROSITE" id="PS50035">
    <property type="entry name" value="PLD"/>
    <property type="match status" value="2"/>
</dbReference>
<evidence type="ECO:0000256" key="1">
    <source>
        <dbReference type="ARBA" id="ARBA00003145"/>
    </source>
</evidence>
<dbReference type="SUPFAM" id="SSF56024">
    <property type="entry name" value="Phospholipase D/nuclease"/>
    <property type="match status" value="2"/>
</dbReference>
<protein>
    <recommendedName>
        <fullName evidence="3">Phospholipase D</fullName>
    </recommendedName>
    <alternativeName>
        <fullName evidence="5">Choline phosphatase</fullName>
    </alternativeName>
</protein>
<dbReference type="SMART" id="SM00155">
    <property type="entry name" value="PLDc"/>
    <property type="match status" value="2"/>
</dbReference>
<sequence length="469" mass="52388">MDVSITQTSADKIDKIKAGKSGLLLISDNYDAFAARVLAARGAARTLDLMYYLWHDDHTGRLLLQEVVRAAQRGVRVRMLLDDVNPRKSDAAYLALSNHPNIELKLFNPSGIRARGLMRGAEVLLRLFALTRRMHNKAWIADDNIAIVGGRNVGDAYFDAAETNFRDLDMLLLGPAVQQTAQIFQTFWVCQDAKPIAELGAAAPGSHAPYFEGREEKTDSTLLSGVRDKGSIAEFISASSNVHWVERVRVISDPPEKVRGWRPRGWLMKELLPIIQSARKRVEIVSPYFIPGKKGSKILGDLVDDGVQVAVLTNSLAATDVAAVHGAYANYRKRLLRMGVQLFELQPFSRQPKISVFGSKGASLHTKAFSVDNRIGFVGSFNFDPRSVSLNSEMGVLFEDENLVAELQHRFKSEIAPEASYRLELKNEVLRWHGSDEGRLQTYTREPEAAWFRRILAALVRHLPIESQL</sequence>
<dbReference type="InterPro" id="IPR001736">
    <property type="entry name" value="PLipase_D/transphosphatidylase"/>
</dbReference>
<dbReference type="Gene3D" id="3.30.870.10">
    <property type="entry name" value="Endonuclease Chain A"/>
    <property type="match status" value="2"/>
</dbReference>
<organism evidence="6 7">
    <name type="scientific">Mesorhizobium jarvisii</name>
    <dbReference type="NCBI Taxonomy" id="1777867"/>
    <lineage>
        <taxon>Bacteria</taxon>
        <taxon>Pseudomonadati</taxon>
        <taxon>Pseudomonadota</taxon>
        <taxon>Alphaproteobacteria</taxon>
        <taxon>Hyphomicrobiales</taxon>
        <taxon>Phyllobacteriaceae</taxon>
        <taxon>Mesorhizobium</taxon>
    </lineage>
</organism>
<evidence type="ECO:0000256" key="3">
    <source>
        <dbReference type="ARBA" id="ARBA00018392"/>
    </source>
</evidence>
<dbReference type="AlphaFoldDB" id="A0A6M7TI07"/>
<dbReference type="EMBL" id="QZXA01000005">
    <property type="protein sequence ID" value="RJT33622.1"/>
    <property type="molecule type" value="Genomic_DNA"/>
</dbReference>
<proteinExistence type="predicted"/>
<dbReference type="GO" id="GO:0005576">
    <property type="term" value="C:extracellular region"/>
    <property type="evidence" value="ECO:0007669"/>
    <property type="project" value="UniProtKB-SubCell"/>
</dbReference>
<comment type="subcellular location">
    <subcellularLocation>
        <location evidence="2">Secreted</location>
    </subcellularLocation>
</comment>
<dbReference type="GO" id="GO:0032049">
    <property type="term" value="P:cardiolipin biosynthetic process"/>
    <property type="evidence" value="ECO:0007669"/>
    <property type="project" value="UniProtKB-ARBA"/>
</dbReference>
<evidence type="ECO:0000313" key="7">
    <source>
        <dbReference type="Proteomes" id="UP000275530"/>
    </source>
</evidence>
<dbReference type="InterPro" id="IPR025202">
    <property type="entry name" value="PLD-like_dom"/>
</dbReference>
<dbReference type="PANTHER" id="PTHR21248">
    <property type="entry name" value="CARDIOLIPIN SYNTHASE"/>
    <property type="match status" value="1"/>
</dbReference>
<dbReference type="PANTHER" id="PTHR21248:SF12">
    <property type="entry name" value="CARDIOLIPIN SYNTHASE C"/>
    <property type="match status" value="1"/>
</dbReference>
<evidence type="ECO:0000256" key="2">
    <source>
        <dbReference type="ARBA" id="ARBA00004613"/>
    </source>
</evidence>
<evidence type="ECO:0000256" key="4">
    <source>
        <dbReference type="ARBA" id="ARBA00022525"/>
    </source>
</evidence>
<comment type="caution">
    <text evidence="6">The sequence shown here is derived from an EMBL/GenBank/DDBJ whole genome shotgun (WGS) entry which is preliminary data.</text>
</comment>
<comment type="function">
    <text evidence="1">Could be a virulence factor.</text>
</comment>
<name>A0A6M7TI07_9HYPH</name>
<evidence type="ECO:0000313" key="6">
    <source>
        <dbReference type="EMBL" id="RJT33622.1"/>
    </source>
</evidence>
<keyword evidence="7" id="KW-1185">Reference proteome</keyword>
<gene>
    <name evidence="6" type="ORF">D3242_13735</name>
</gene>
<dbReference type="RefSeq" id="WP_064982186.1">
    <property type="nucleotide sequence ID" value="NZ_CP033507.1"/>
</dbReference>
<dbReference type="GO" id="GO:0030572">
    <property type="term" value="F:phosphatidyltransferase activity"/>
    <property type="evidence" value="ECO:0007669"/>
    <property type="project" value="UniProtKB-ARBA"/>
</dbReference>
<dbReference type="CDD" id="cd09111">
    <property type="entry name" value="PLDc_ymdC_like_1"/>
    <property type="match status" value="1"/>
</dbReference>
<keyword evidence="4" id="KW-0964">Secreted</keyword>
<dbReference type="CDD" id="cd09113">
    <property type="entry name" value="PLDc_ymdC_like_2"/>
    <property type="match status" value="1"/>
</dbReference>
<dbReference type="Proteomes" id="UP000275530">
    <property type="component" value="Unassembled WGS sequence"/>
</dbReference>
<reference evidence="6 7" key="1">
    <citation type="submission" date="2018-09" db="EMBL/GenBank/DDBJ databases">
        <title>Mesorhizobium carmichaelinearum sp. nov. isolated from Carmichaelinea spp. root nodules in New Zealand.</title>
        <authorList>
            <person name="De Meyer S.E."/>
        </authorList>
    </citation>
    <scope>NUCLEOTIDE SEQUENCE [LARGE SCALE GENOMIC DNA]</scope>
    <source>
        <strain evidence="6 7">LMG 28313</strain>
    </source>
</reference>